<comment type="caution">
    <text evidence="1">The sequence shown here is derived from an EMBL/GenBank/DDBJ whole genome shotgun (WGS) entry which is preliminary data.</text>
</comment>
<gene>
    <name evidence="1" type="ORF">AK812_SmicGene37270</name>
</gene>
<dbReference type="Proteomes" id="UP000186817">
    <property type="component" value="Unassembled WGS sequence"/>
</dbReference>
<name>A0A1Q9CGQ2_SYMMI</name>
<evidence type="ECO:0000313" key="1">
    <source>
        <dbReference type="EMBL" id="OLP82112.1"/>
    </source>
</evidence>
<dbReference type="EMBL" id="LSRX01001224">
    <property type="protein sequence ID" value="OLP82112.1"/>
    <property type="molecule type" value="Genomic_DNA"/>
</dbReference>
<dbReference type="OrthoDB" id="408843at2759"/>
<evidence type="ECO:0000313" key="2">
    <source>
        <dbReference type="Proteomes" id="UP000186817"/>
    </source>
</evidence>
<reference evidence="1 2" key="1">
    <citation type="submission" date="2016-02" db="EMBL/GenBank/DDBJ databases">
        <title>Genome analysis of coral dinoflagellate symbionts highlights evolutionary adaptations to a symbiotic lifestyle.</title>
        <authorList>
            <person name="Aranda M."/>
            <person name="Li Y."/>
            <person name="Liew Y.J."/>
            <person name="Baumgarten S."/>
            <person name="Simakov O."/>
            <person name="Wilson M."/>
            <person name="Piel J."/>
            <person name="Ashoor H."/>
            <person name="Bougouffa S."/>
            <person name="Bajic V.B."/>
            <person name="Ryu T."/>
            <person name="Ravasi T."/>
            <person name="Bayer T."/>
            <person name="Micklem G."/>
            <person name="Kim H."/>
            <person name="Bhak J."/>
            <person name="Lajeunesse T.C."/>
            <person name="Voolstra C.R."/>
        </authorList>
    </citation>
    <scope>NUCLEOTIDE SEQUENCE [LARGE SCALE GENOMIC DNA]</scope>
    <source>
        <strain evidence="1 2">CCMP2467</strain>
    </source>
</reference>
<accession>A0A1Q9CGQ2</accession>
<sequence length="878" mass="97826">MIPELDIFFYLRGWLRDQGSEPPGPHKEMDTLNPRWAKDRGRTRLLAAGTSCAPVAYLKRRWLSSKPRSWSGSLCWRRPFRSKEHIQTKPLDALGPRRRELALESRWSEGHYVGLSNLLHKGHVVCIVYILSSGNQAEKFLHTGHVRPGLIDPGLPEEELMINEKPRKRMRMKQPLESVKLRKVILTEDELVTMATTAAAQLPEAWDHDDARELVVALAERNFSEDLKLGFFRHGGTVGWMTGFEQYPDLSRLLAGLVLEVEPTAWTYNYVIPLHCPAEGGELWTELRLRPGDQVCGPISMRAGGGDKQVFGQEHPLRVGGCVRFHPRRLHEVMGRKGHRTMLTASTPQCLGKLTYRDETALGCSWFSSTTVSSTRGFLEEGPQAYMAHMELDEQQPHPPPDLREDHLPKEMMELEEDWDVHSEVDGGDVKLGGEFGLSMDDEDVRVAESRGRLHLYGQQILQGGQGRKEEFSDLQPKFVLAVKPSDKAILLDPTTWWISKARLAVCGNYEQDDGSNLYAESVGIVDVVAAFLKTPVGRKAFAQPKVLERLGITVALELWGLVKALHGCRQSPSFSDYRDDVFAQLQLPDGIRLCQGRTVRCWWSIGDSTGEAIGVLIVYVDDFMLCGGVVWHNPEAVGNLGTISSFSKLDKIPVSKELASFTVEASDIPADDYMVHQAQQEDCDAAYAPQSERSDAGWMVAYGQAASELLAMTDGAIALKGVECLLADSAGINSRELATDSSASSLPSDSASGIKIDGDMLTIFMTLVMVVGARSRKLRRLEKLQDATTRAIQEEMNYYAATIDYKDEDGEFVYGTAVGYHDGRFVNGTTAGSLAAYDRKRAAPEEESSCAVYTSKAYKNVKNFEKLFDFEAWELQD</sequence>
<organism evidence="1 2">
    <name type="scientific">Symbiodinium microadriaticum</name>
    <name type="common">Dinoflagellate</name>
    <name type="synonym">Zooxanthella microadriatica</name>
    <dbReference type="NCBI Taxonomy" id="2951"/>
    <lineage>
        <taxon>Eukaryota</taxon>
        <taxon>Sar</taxon>
        <taxon>Alveolata</taxon>
        <taxon>Dinophyceae</taxon>
        <taxon>Suessiales</taxon>
        <taxon>Symbiodiniaceae</taxon>
        <taxon>Symbiodinium</taxon>
    </lineage>
</organism>
<protein>
    <submittedName>
        <fullName evidence="1">Uncharacterized protein</fullName>
    </submittedName>
</protein>
<dbReference type="AlphaFoldDB" id="A0A1Q9CGQ2"/>
<proteinExistence type="predicted"/>
<keyword evidence="2" id="KW-1185">Reference proteome</keyword>